<dbReference type="InterPro" id="IPR019080">
    <property type="entry name" value="YqaJ_viral_recombinase"/>
</dbReference>
<dbReference type="EMBL" id="CALNXJ010000030">
    <property type="protein sequence ID" value="CAH3136206.1"/>
    <property type="molecule type" value="Genomic_DNA"/>
</dbReference>
<organism evidence="3 4">
    <name type="scientific">Pocillopora meandrina</name>
    <dbReference type="NCBI Taxonomy" id="46732"/>
    <lineage>
        <taxon>Eukaryota</taxon>
        <taxon>Metazoa</taxon>
        <taxon>Cnidaria</taxon>
        <taxon>Anthozoa</taxon>
        <taxon>Hexacorallia</taxon>
        <taxon>Scleractinia</taxon>
        <taxon>Astrocoeniina</taxon>
        <taxon>Pocilloporidae</taxon>
        <taxon>Pocillopora</taxon>
    </lineage>
</organism>
<dbReference type="Pfam" id="PF04434">
    <property type="entry name" value="SWIM"/>
    <property type="match status" value="1"/>
</dbReference>
<keyword evidence="1" id="KW-0479">Metal-binding</keyword>
<keyword evidence="1" id="KW-0862">Zinc</keyword>
<sequence>MTLFSISSLLSYFEDEKKSIAKGENHVKSDHIECFMYNQGILRGKVHASMRSKVYEVTIYVDSNLNIKSTECECPKGAFKCSHAAAVFIYAIHHVSRMDIECRWNKPKKPTCPAVRDVTEMFPPPKQYCALSREPTQADRSSIYRSLCKYGKFTGLWWILSPEPEPVTTIQEIAKLTVGQRENPAWSMLRKGRLTASNFGPVLAAKRVSQSLLKRLMGEYDLSGVKAITWEVNNEKEAVNAFEMSNCLKVEPTGIWFEESGILGATPDGLVDQKGILEVKCPYTFRNSTIEE</sequence>
<name>A0AAU9X3R5_9CNID</name>
<evidence type="ECO:0000259" key="2">
    <source>
        <dbReference type="PROSITE" id="PS50966"/>
    </source>
</evidence>
<dbReference type="GO" id="GO:0006281">
    <property type="term" value="P:DNA repair"/>
    <property type="evidence" value="ECO:0007669"/>
    <property type="project" value="UniProtKB-ARBA"/>
</dbReference>
<evidence type="ECO:0000313" key="3">
    <source>
        <dbReference type="EMBL" id="CAH3136206.1"/>
    </source>
</evidence>
<dbReference type="AlphaFoldDB" id="A0AAU9X3R5"/>
<protein>
    <recommendedName>
        <fullName evidence="2">SWIM-type domain-containing protein</fullName>
    </recommendedName>
</protein>
<dbReference type="PANTHER" id="PTHR39953:SF1">
    <property type="entry name" value="RE54151P"/>
    <property type="match status" value="1"/>
</dbReference>
<evidence type="ECO:0000313" key="4">
    <source>
        <dbReference type="Proteomes" id="UP001159428"/>
    </source>
</evidence>
<dbReference type="SUPFAM" id="SSF52980">
    <property type="entry name" value="Restriction endonuclease-like"/>
    <property type="match status" value="1"/>
</dbReference>
<dbReference type="PANTHER" id="PTHR39953">
    <property type="entry name" value="RE54151P"/>
    <property type="match status" value="1"/>
</dbReference>
<gene>
    <name evidence="3" type="ORF">PMEA_00017590</name>
</gene>
<dbReference type="GO" id="GO:0008270">
    <property type="term" value="F:zinc ion binding"/>
    <property type="evidence" value="ECO:0007669"/>
    <property type="project" value="UniProtKB-KW"/>
</dbReference>
<dbReference type="InterPro" id="IPR011335">
    <property type="entry name" value="Restrct_endonuc-II-like"/>
</dbReference>
<dbReference type="PROSITE" id="PS50966">
    <property type="entry name" value="ZF_SWIM"/>
    <property type="match status" value="1"/>
</dbReference>
<evidence type="ECO:0000256" key="1">
    <source>
        <dbReference type="PROSITE-ProRule" id="PRU00325"/>
    </source>
</evidence>
<feature type="non-terminal residue" evidence="3">
    <location>
        <position position="292"/>
    </location>
</feature>
<dbReference type="Gene3D" id="3.90.320.10">
    <property type="match status" value="1"/>
</dbReference>
<accession>A0AAU9X3R5</accession>
<comment type="caution">
    <text evidence="3">The sequence shown here is derived from an EMBL/GenBank/DDBJ whole genome shotgun (WGS) entry which is preliminary data.</text>
</comment>
<reference evidence="3 4" key="1">
    <citation type="submission" date="2022-05" db="EMBL/GenBank/DDBJ databases">
        <authorList>
            <consortium name="Genoscope - CEA"/>
            <person name="William W."/>
        </authorList>
    </citation>
    <scope>NUCLEOTIDE SEQUENCE [LARGE SCALE GENOMIC DNA]</scope>
</reference>
<feature type="domain" description="SWIM-type" evidence="2">
    <location>
        <begin position="55"/>
        <end position="92"/>
    </location>
</feature>
<dbReference type="Proteomes" id="UP001159428">
    <property type="component" value="Unassembled WGS sequence"/>
</dbReference>
<keyword evidence="4" id="KW-1185">Reference proteome</keyword>
<dbReference type="InterPro" id="IPR011604">
    <property type="entry name" value="PDDEXK-like_dom_sf"/>
</dbReference>
<dbReference type="InterPro" id="IPR007527">
    <property type="entry name" value="Znf_SWIM"/>
</dbReference>
<dbReference type="Pfam" id="PF09588">
    <property type="entry name" value="YqaJ"/>
    <property type="match status" value="1"/>
</dbReference>
<proteinExistence type="predicted"/>
<dbReference type="CDD" id="cd22343">
    <property type="entry name" value="PDDEXK_lambda_exonuclease-like"/>
    <property type="match status" value="1"/>
</dbReference>
<keyword evidence="1" id="KW-0863">Zinc-finger</keyword>